<keyword evidence="3" id="KW-1185">Reference proteome</keyword>
<dbReference type="AlphaFoldDB" id="A0AAP0BPN8"/>
<sequence length="156" mass="16949">MAMHRLLRHKPYLHLLYTTATTSPTPCRQSQPLVTDPILTLYFLQKSYKHSPAITAASPSPSASYRNPANSHRPPPPLSRKSISNPPKMPTLSSPSSKIASSPTSAFFAASYPPRPTSSPLFAIIHPSSSLIYGSLSQSKPSFYSTPAFCWTTSSS</sequence>
<proteinExistence type="predicted"/>
<dbReference type="EMBL" id="JBBWWQ010000005">
    <property type="protein sequence ID" value="KAK8946882.1"/>
    <property type="molecule type" value="Genomic_DNA"/>
</dbReference>
<evidence type="ECO:0000313" key="2">
    <source>
        <dbReference type="EMBL" id="KAK8946882.1"/>
    </source>
</evidence>
<evidence type="ECO:0000256" key="1">
    <source>
        <dbReference type="SAM" id="MobiDB-lite"/>
    </source>
</evidence>
<evidence type="ECO:0000313" key="3">
    <source>
        <dbReference type="Proteomes" id="UP001418222"/>
    </source>
</evidence>
<protein>
    <submittedName>
        <fullName evidence="2">Uncharacterized protein</fullName>
    </submittedName>
</protein>
<feature type="region of interest" description="Disordered" evidence="1">
    <location>
        <begin position="53"/>
        <end position="101"/>
    </location>
</feature>
<gene>
    <name evidence="2" type="ORF">KSP39_PZI007259</name>
</gene>
<reference evidence="2 3" key="1">
    <citation type="journal article" date="2022" name="Nat. Plants">
        <title>Genomes of leafy and leafless Platanthera orchids illuminate the evolution of mycoheterotrophy.</title>
        <authorList>
            <person name="Li M.H."/>
            <person name="Liu K.W."/>
            <person name="Li Z."/>
            <person name="Lu H.C."/>
            <person name="Ye Q.L."/>
            <person name="Zhang D."/>
            <person name="Wang J.Y."/>
            <person name="Li Y.F."/>
            <person name="Zhong Z.M."/>
            <person name="Liu X."/>
            <person name="Yu X."/>
            <person name="Liu D.K."/>
            <person name="Tu X.D."/>
            <person name="Liu B."/>
            <person name="Hao Y."/>
            <person name="Liao X.Y."/>
            <person name="Jiang Y.T."/>
            <person name="Sun W.H."/>
            <person name="Chen J."/>
            <person name="Chen Y.Q."/>
            <person name="Ai Y."/>
            <person name="Zhai J.W."/>
            <person name="Wu S.S."/>
            <person name="Zhou Z."/>
            <person name="Hsiao Y.Y."/>
            <person name="Wu W.L."/>
            <person name="Chen Y.Y."/>
            <person name="Lin Y.F."/>
            <person name="Hsu J.L."/>
            <person name="Li C.Y."/>
            <person name="Wang Z.W."/>
            <person name="Zhao X."/>
            <person name="Zhong W.Y."/>
            <person name="Ma X.K."/>
            <person name="Ma L."/>
            <person name="Huang J."/>
            <person name="Chen G.Z."/>
            <person name="Huang M.Z."/>
            <person name="Huang L."/>
            <person name="Peng D.H."/>
            <person name="Luo Y.B."/>
            <person name="Zou S.Q."/>
            <person name="Chen S.P."/>
            <person name="Lan S."/>
            <person name="Tsai W.C."/>
            <person name="Van de Peer Y."/>
            <person name="Liu Z.J."/>
        </authorList>
    </citation>
    <scope>NUCLEOTIDE SEQUENCE [LARGE SCALE GENOMIC DNA]</scope>
    <source>
        <strain evidence="2">Lor287</strain>
    </source>
</reference>
<name>A0AAP0BPN8_9ASPA</name>
<organism evidence="2 3">
    <name type="scientific">Platanthera zijinensis</name>
    <dbReference type="NCBI Taxonomy" id="2320716"/>
    <lineage>
        <taxon>Eukaryota</taxon>
        <taxon>Viridiplantae</taxon>
        <taxon>Streptophyta</taxon>
        <taxon>Embryophyta</taxon>
        <taxon>Tracheophyta</taxon>
        <taxon>Spermatophyta</taxon>
        <taxon>Magnoliopsida</taxon>
        <taxon>Liliopsida</taxon>
        <taxon>Asparagales</taxon>
        <taxon>Orchidaceae</taxon>
        <taxon>Orchidoideae</taxon>
        <taxon>Orchideae</taxon>
        <taxon>Orchidinae</taxon>
        <taxon>Platanthera</taxon>
    </lineage>
</organism>
<comment type="caution">
    <text evidence="2">The sequence shown here is derived from an EMBL/GenBank/DDBJ whole genome shotgun (WGS) entry which is preliminary data.</text>
</comment>
<feature type="compositionally biased region" description="Low complexity" evidence="1">
    <location>
        <begin position="53"/>
        <end position="71"/>
    </location>
</feature>
<dbReference type="Proteomes" id="UP001418222">
    <property type="component" value="Unassembled WGS sequence"/>
</dbReference>
<accession>A0AAP0BPN8</accession>